<dbReference type="OrthoDB" id="10556084at2759"/>
<comment type="caution">
    <text evidence="1">The sequence shown here is derived from an EMBL/GenBank/DDBJ whole genome shotgun (WGS) entry which is preliminary data.</text>
</comment>
<dbReference type="AlphaFoldDB" id="A0A9W7C7K0"/>
<dbReference type="PANTHER" id="PTHR13228">
    <property type="entry name" value="CONSERVED OLIGOMERIC GOLGI COMPLEX COMPONENT 5"/>
    <property type="match status" value="1"/>
</dbReference>
<keyword evidence="2" id="KW-1185">Reference proteome</keyword>
<evidence type="ECO:0000313" key="2">
    <source>
        <dbReference type="Proteomes" id="UP001165122"/>
    </source>
</evidence>
<organism evidence="1 2">
    <name type="scientific">Triparma laevis f. longispina</name>
    <dbReference type="NCBI Taxonomy" id="1714387"/>
    <lineage>
        <taxon>Eukaryota</taxon>
        <taxon>Sar</taxon>
        <taxon>Stramenopiles</taxon>
        <taxon>Ochrophyta</taxon>
        <taxon>Bolidophyceae</taxon>
        <taxon>Parmales</taxon>
        <taxon>Triparmaceae</taxon>
        <taxon>Triparma</taxon>
    </lineage>
</organism>
<dbReference type="Proteomes" id="UP001165122">
    <property type="component" value="Unassembled WGS sequence"/>
</dbReference>
<proteinExistence type="predicted"/>
<dbReference type="EMBL" id="BRXW01000074">
    <property type="protein sequence ID" value="GMI04475.1"/>
    <property type="molecule type" value="Genomic_DNA"/>
</dbReference>
<name>A0A9W7C7K0_9STRA</name>
<dbReference type="PANTHER" id="PTHR13228:SF3">
    <property type="entry name" value="CONSERVED OLIGOMERIC GOLGI COMPLEX SUBUNIT 5"/>
    <property type="match status" value="1"/>
</dbReference>
<evidence type="ECO:0000313" key="1">
    <source>
        <dbReference type="EMBL" id="GMI04475.1"/>
    </source>
</evidence>
<reference evidence="2" key="1">
    <citation type="journal article" date="2023" name="Commun. Biol.">
        <title>Genome analysis of Parmales, the sister group of diatoms, reveals the evolutionary specialization of diatoms from phago-mixotrophs to photoautotrophs.</title>
        <authorList>
            <person name="Ban H."/>
            <person name="Sato S."/>
            <person name="Yoshikawa S."/>
            <person name="Yamada K."/>
            <person name="Nakamura Y."/>
            <person name="Ichinomiya M."/>
            <person name="Sato N."/>
            <person name="Blanc-Mathieu R."/>
            <person name="Endo H."/>
            <person name="Kuwata A."/>
            <person name="Ogata H."/>
        </authorList>
    </citation>
    <scope>NUCLEOTIDE SEQUENCE [LARGE SCALE GENOMIC DNA]</scope>
    <source>
        <strain evidence="2">NIES 3700</strain>
    </source>
</reference>
<dbReference type="InterPro" id="IPR019465">
    <property type="entry name" value="Cog5"/>
</dbReference>
<dbReference type="GO" id="GO:0017119">
    <property type="term" value="C:Golgi transport complex"/>
    <property type="evidence" value="ECO:0007669"/>
    <property type="project" value="InterPro"/>
</dbReference>
<accession>A0A9W7C7K0</accession>
<protein>
    <submittedName>
        <fullName evidence="1">Uncharacterized protein</fullName>
    </submittedName>
</protein>
<gene>
    <name evidence="1" type="ORF">TrLO_g15454</name>
</gene>
<sequence length="757" mass="83731">MNSHAEISTEIQSLQSQIEELLTTNLASITNSASLTSSEASSAAEIKAKAEEIRDLAIRIKDRTSRLKSLTSHTLSTSETTYTLEKNLLGLSSVLKTLSLTTLHRETLQSFQQINLISLPQLLNLCTSISLILNASTPTLLAVNLYKTHHSLASEKKDEVLEQADILLAQSLKDRTGLTNVLRIYDRLGLLQSTVAKLKRKEIDSVKQNYRKFLDEKNLRSLTSQQYGDGGNAFDADSMLVVSANSSTPSKKREAKREGVAKVRRATEKIVNSVKSSMLTMKFISDGLQTFDVRDDIWEGYVVEVLKVLNTTTAEVIEHSIYPIFRAVHVSMFNKDFVDDSSSVEYVTREIEEKYQKLLTGEGAEISSGEGGRGESPLVGRFLGALVPWSTKFLEESEGRLMELLDLMFPRVSHDDAGLPSKYDISKFVDLIRAEYMLAEGREGGGEMGMCMEIGGGVGRVVAVLGERAGRGVKRKGGGHNLQLLNVLEQLSESLENALASVFVEPYKPAVTKEQIALTQKGQAQLNEITSATLGAVINDVISASTAEMVEKVSEGIEKFKKLNVIETKLNEVRDGLEGRVRKNVQVEIMKRVTVKTLKTFLTYLSLSPAPMNGVLEATQTFELSIMTFYDLETDETAGEVLTELKAWKVLVCMGIPLASGGAAILELVKTKNLDVDLRTTTLLHYLLQESSDLISSPYHRKKMTREAYASWIVDNEEEGASEIKGVLDEWRKRTEGKEKVETDEIIEAVVLGLTRD</sequence>
<dbReference type="GO" id="GO:0006891">
    <property type="term" value="P:intra-Golgi vesicle-mediated transport"/>
    <property type="evidence" value="ECO:0007669"/>
    <property type="project" value="InterPro"/>
</dbReference>